<dbReference type="InterPro" id="IPR016032">
    <property type="entry name" value="Sig_transdc_resp-reg_C-effctor"/>
</dbReference>
<dbReference type="InterPro" id="IPR036388">
    <property type="entry name" value="WH-like_DNA-bd_sf"/>
</dbReference>
<organism evidence="2 3">
    <name type="scientific">Streptomyces laurentii</name>
    <dbReference type="NCBI Taxonomy" id="39478"/>
    <lineage>
        <taxon>Bacteria</taxon>
        <taxon>Bacillati</taxon>
        <taxon>Actinomycetota</taxon>
        <taxon>Actinomycetes</taxon>
        <taxon>Kitasatosporales</taxon>
        <taxon>Streptomycetaceae</taxon>
        <taxon>Streptomyces</taxon>
    </lineage>
</organism>
<dbReference type="Pfam" id="PF00196">
    <property type="entry name" value="GerE"/>
    <property type="match status" value="1"/>
</dbReference>
<evidence type="ECO:0000313" key="2">
    <source>
        <dbReference type="EMBL" id="BAU87321.1"/>
    </source>
</evidence>
<evidence type="ECO:0000313" key="3">
    <source>
        <dbReference type="Proteomes" id="UP000217676"/>
    </source>
</evidence>
<dbReference type="PANTHER" id="PTHR34293:SF1">
    <property type="entry name" value="HTH-TYPE TRANSCRIPTIONAL REGULATOR TRMBL2"/>
    <property type="match status" value="1"/>
</dbReference>
<name>A0A160P852_STRLU</name>
<gene>
    <name evidence="2" type="ORF">SLA_6454</name>
</gene>
<dbReference type="EMBL" id="AP017424">
    <property type="protein sequence ID" value="BAU87321.1"/>
    <property type="molecule type" value="Genomic_DNA"/>
</dbReference>
<dbReference type="InterPro" id="IPR002831">
    <property type="entry name" value="Tscrpt_reg_TrmB_N"/>
</dbReference>
<proteinExistence type="predicted"/>
<evidence type="ECO:0000259" key="1">
    <source>
        <dbReference type="SMART" id="SM00421"/>
    </source>
</evidence>
<dbReference type="GO" id="GO:0006355">
    <property type="term" value="P:regulation of DNA-templated transcription"/>
    <property type="evidence" value="ECO:0007669"/>
    <property type="project" value="InterPro"/>
</dbReference>
<dbReference type="InterPro" id="IPR000792">
    <property type="entry name" value="Tscrpt_reg_LuxR_C"/>
</dbReference>
<protein>
    <recommendedName>
        <fullName evidence="1">HTH luxR-type domain-containing protein</fullName>
    </recommendedName>
</protein>
<accession>A0A160P852</accession>
<dbReference type="KEGG" id="slau:SLA_6454"/>
<dbReference type="Pfam" id="PF01978">
    <property type="entry name" value="TrmB"/>
    <property type="match status" value="1"/>
</dbReference>
<dbReference type="SMART" id="SM00421">
    <property type="entry name" value="HTH_LUXR"/>
    <property type="match status" value="1"/>
</dbReference>
<dbReference type="AlphaFoldDB" id="A0A160P852"/>
<sequence length="334" mass="36055">MVLELAGLSADEEAVYGLLVASGRAGATDLARQCGLTDARTRHALDALAAKSLVNPSDGPPRLYQAAPPDVALLPRLKRSADALDLAQREAARLIDTYRDTMRRHDAGQLLEVVTGAEALRQNLRRLQNCARDEMLWFCKAQYVAMPSGSNTEEYEALARGVRYRVVYEQAFFDDEGAVDNVVAGVRAGENARAAPRLPLRLAIADRSVAIFPLVAGGPHGSPEEPTTALVRDSNLLEALVALFDRYWESAVPLRLDDTGEISGLDAAGAPGGLAPTDSTLLSLLVAGVADKAIASQMQLSRRTVQRRIQSMMERAGAATRMQLAWQAARRGWL</sequence>
<reference evidence="2 3" key="1">
    <citation type="journal article" date="2016" name="Genome Announc.">
        <title>Complete Genome Sequence of Thiostrepton-Producing Streptomyces laurentii ATCC 31255.</title>
        <authorList>
            <person name="Doi K."/>
            <person name="Fujino Y."/>
            <person name="Nagayoshi Y."/>
            <person name="Ohshima T."/>
            <person name="Ogata S."/>
        </authorList>
    </citation>
    <scope>NUCLEOTIDE SEQUENCE [LARGE SCALE GENOMIC DNA]</scope>
    <source>
        <strain evidence="2 3">ATCC 31255</strain>
    </source>
</reference>
<keyword evidence="3" id="KW-1185">Reference proteome</keyword>
<dbReference type="SUPFAM" id="SSF46894">
    <property type="entry name" value="C-terminal effector domain of the bipartite response regulators"/>
    <property type="match status" value="1"/>
</dbReference>
<dbReference type="PANTHER" id="PTHR34293">
    <property type="entry name" value="HTH-TYPE TRANSCRIPTIONAL REGULATOR TRMBL2"/>
    <property type="match status" value="1"/>
</dbReference>
<feature type="domain" description="HTH luxR-type" evidence="1">
    <location>
        <begin position="271"/>
        <end position="328"/>
    </location>
</feature>
<dbReference type="Gene3D" id="1.10.10.10">
    <property type="entry name" value="Winged helix-like DNA-binding domain superfamily/Winged helix DNA-binding domain"/>
    <property type="match status" value="2"/>
</dbReference>
<dbReference type="InterPro" id="IPR051797">
    <property type="entry name" value="TrmB-like"/>
</dbReference>
<dbReference type="Proteomes" id="UP000217676">
    <property type="component" value="Chromosome"/>
</dbReference>
<dbReference type="GO" id="GO:0003677">
    <property type="term" value="F:DNA binding"/>
    <property type="evidence" value="ECO:0007669"/>
    <property type="project" value="InterPro"/>
</dbReference>